<evidence type="ECO:0000256" key="4">
    <source>
        <dbReference type="ARBA" id="ARBA00022840"/>
    </source>
</evidence>
<keyword evidence="2 6" id="KW-0547">Nucleotide-binding</keyword>
<feature type="region of interest" description="Disordered" evidence="7">
    <location>
        <begin position="304"/>
        <end position="332"/>
    </location>
</feature>
<dbReference type="Pfam" id="PF01580">
    <property type="entry name" value="FtsK_SpoIIIE"/>
    <property type="match status" value="1"/>
</dbReference>
<dbReference type="InterPro" id="IPR036390">
    <property type="entry name" value="WH_DNA-bd_sf"/>
</dbReference>
<keyword evidence="5" id="KW-0238">DNA-binding</keyword>
<dbReference type="STRING" id="1459.AF332_07785"/>
<protein>
    <recommendedName>
        <fullName evidence="8">FtsK domain-containing protein</fullName>
    </recommendedName>
</protein>
<evidence type="ECO:0000256" key="5">
    <source>
        <dbReference type="ARBA" id="ARBA00023125"/>
    </source>
</evidence>
<dbReference type="InterPro" id="IPR036388">
    <property type="entry name" value="WH-like_DNA-bd_sf"/>
</dbReference>
<evidence type="ECO:0000256" key="1">
    <source>
        <dbReference type="ARBA" id="ARBA00006474"/>
    </source>
</evidence>
<name>A0A0M0GA42_SPOGL</name>
<dbReference type="Gene3D" id="3.30.980.40">
    <property type="match status" value="1"/>
</dbReference>
<dbReference type="GO" id="GO:0003677">
    <property type="term" value="F:DNA binding"/>
    <property type="evidence" value="ECO:0007669"/>
    <property type="project" value="UniProtKB-KW"/>
</dbReference>
<feature type="compositionally biased region" description="Acidic residues" evidence="7">
    <location>
        <begin position="15"/>
        <end position="27"/>
    </location>
</feature>
<dbReference type="EMBL" id="LGUF01000007">
    <property type="protein sequence ID" value="KON86704.1"/>
    <property type="molecule type" value="Genomic_DNA"/>
</dbReference>
<feature type="compositionally biased region" description="Basic and acidic residues" evidence="7">
    <location>
        <begin position="130"/>
        <end position="146"/>
    </location>
</feature>
<comment type="similarity">
    <text evidence="1">Belongs to the FtsK/SpoIIIE/SftA family.</text>
</comment>
<evidence type="ECO:0000256" key="6">
    <source>
        <dbReference type="PROSITE-ProRule" id="PRU00289"/>
    </source>
</evidence>
<feature type="region of interest" description="Disordered" evidence="7">
    <location>
        <begin position="404"/>
        <end position="491"/>
    </location>
</feature>
<dbReference type="PATRIC" id="fig|1459.3.peg.1641"/>
<evidence type="ECO:0000256" key="7">
    <source>
        <dbReference type="SAM" id="MobiDB-lite"/>
    </source>
</evidence>
<dbReference type="InterPro" id="IPR018541">
    <property type="entry name" value="Ftsk_gamma"/>
</dbReference>
<dbReference type="SMART" id="SM00382">
    <property type="entry name" value="AAA"/>
    <property type="match status" value="1"/>
</dbReference>
<dbReference type="CDD" id="cd01127">
    <property type="entry name" value="TrwB_TraG_TraD_VirD4"/>
    <property type="match status" value="1"/>
</dbReference>
<dbReference type="GO" id="GO:0007059">
    <property type="term" value="P:chromosome segregation"/>
    <property type="evidence" value="ECO:0007669"/>
    <property type="project" value="UniProtKB-KW"/>
</dbReference>
<evidence type="ECO:0000313" key="10">
    <source>
        <dbReference type="Proteomes" id="UP000037109"/>
    </source>
</evidence>
<evidence type="ECO:0000256" key="3">
    <source>
        <dbReference type="ARBA" id="ARBA00022829"/>
    </source>
</evidence>
<feature type="compositionally biased region" description="Basic and acidic residues" evidence="7">
    <location>
        <begin position="67"/>
        <end position="119"/>
    </location>
</feature>
<feature type="compositionally biased region" description="Basic and acidic residues" evidence="7">
    <location>
        <begin position="314"/>
        <end position="328"/>
    </location>
</feature>
<dbReference type="Pfam" id="PF09397">
    <property type="entry name" value="FtsK_gamma"/>
    <property type="match status" value="1"/>
</dbReference>
<evidence type="ECO:0000313" key="9">
    <source>
        <dbReference type="EMBL" id="KON86704.1"/>
    </source>
</evidence>
<feature type="region of interest" description="Disordered" evidence="7">
    <location>
        <begin position="15"/>
        <end position="208"/>
    </location>
</feature>
<dbReference type="RefSeq" id="WP_082341130.1">
    <property type="nucleotide sequence ID" value="NZ_LGUF01000007.1"/>
</dbReference>
<dbReference type="OrthoDB" id="9807790at2"/>
<dbReference type="InterPro" id="IPR027417">
    <property type="entry name" value="P-loop_NTPase"/>
</dbReference>
<dbReference type="InterPro" id="IPR002543">
    <property type="entry name" value="FtsK_dom"/>
</dbReference>
<dbReference type="SUPFAM" id="SSF46785">
    <property type="entry name" value="Winged helix' DNA-binding domain"/>
    <property type="match status" value="1"/>
</dbReference>
<dbReference type="AlphaFoldDB" id="A0A0M0GA42"/>
<keyword evidence="3" id="KW-0159">Chromosome partition</keyword>
<dbReference type="PANTHER" id="PTHR22683:SF42">
    <property type="entry name" value="DNA TRANSLOCASE SFTA"/>
    <property type="match status" value="1"/>
</dbReference>
<dbReference type="Pfam" id="PF17854">
    <property type="entry name" value="FtsK_alpha"/>
    <property type="match status" value="1"/>
</dbReference>
<proteinExistence type="inferred from homology"/>
<evidence type="ECO:0000259" key="8">
    <source>
        <dbReference type="PROSITE" id="PS50901"/>
    </source>
</evidence>
<reference evidence="10" key="1">
    <citation type="submission" date="2015-07" db="EMBL/GenBank/DDBJ databases">
        <title>Fjat-10036 dsm4.</title>
        <authorList>
            <person name="Liu B."/>
            <person name="Wang J."/>
            <person name="Zhu Y."/>
            <person name="Liu G."/>
            <person name="Chen Q."/>
            <person name="Chen Z."/>
            <person name="Lan J."/>
            <person name="Che J."/>
            <person name="Ge C."/>
            <person name="Shi H."/>
            <person name="Pan Z."/>
            <person name="Liu X."/>
        </authorList>
    </citation>
    <scope>NUCLEOTIDE SEQUENCE [LARGE SCALE GENOMIC DNA]</scope>
    <source>
        <strain evidence="10">DSM 4</strain>
    </source>
</reference>
<feature type="compositionally biased region" description="Basic and acidic residues" evidence="7">
    <location>
        <begin position="189"/>
        <end position="208"/>
    </location>
</feature>
<accession>A0A0M0GA42</accession>
<dbReference type="InterPro" id="IPR041027">
    <property type="entry name" value="FtsK_alpha"/>
</dbReference>
<dbReference type="GO" id="GO:0005524">
    <property type="term" value="F:ATP binding"/>
    <property type="evidence" value="ECO:0007669"/>
    <property type="project" value="UniProtKB-UniRule"/>
</dbReference>
<dbReference type="PROSITE" id="PS50901">
    <property type="entry name" value="FTSK"/>
    <property type="match status" value="1"/>
</dbReference>
<sequence length="1016" mass="115755">MSWIKKLIHMFKNDEEEYEYEEYEENAVEPNYEKKQPSKSTKQSSRDVDAKVVYQYPKGQFRFPVIPDHEGERDKRRQQRQDHTRGQADKKTERRQQRQDHTRGQTDKKTERRQSRAGETEWQSKQADTPVHDKRPPRSADRERQRKTAPSPASEEKILTRNEREAANKKRPFQPTEIPSPIYGFKRPRPNDPKDKSDNGEKEYKQRELTYDEVMRKIQQAPPKLPEITEAASDEEREAAITDKLEAFQAQASAMEIEEPSSQKYKIGEASELMLEIPEDNQEAELHAGESDPLWPNHRETFRQLESSQPGSDEIPKSEDSISHKNESKPSISLANMIEEALHEEEGEYQAEHFSQREVSFHANFEPEDLADAGKIEPHQDLMMEAETYSEGSLQRKEIISLDEEYSQMEEPETIETSELSFEIEESESLETEREPAAVSKTEQEENIDEEKKSSSRGSIPFNVIMLNNDKKKLNQQGKTEKPSDEKKNNIAMFPAENIQQSAASEKIEDDLAAEKTEQSQHAPEADRIKEKQIFQHEEEIFYYQFPSQALLTPPIVMEKTSDWLYEQEQILNSTLKNFNVRAKVVNVTQGPSVTRFEVQPEPGVKVNKITNLSDDIKLSLAARDIRIEAPIPGKHTIGIEVPNQSSRPVFISEIISTPEFQNGKSSLTAVLGLDISGKPIVTDLRKMPHGLIAGATGSGKSVCINTILVSLLYKASPDELKLLLIDPKMVELAPYNRIPHLVSPVITDVKAATAALKWAVEEMERRYELFAHAGVRDINRFNELAEEHKRYSEKLPFMVIVIDELADLMMMSPADVEEAICRIAQKARACGIHLIIATQRPSVDVITGLIKANVPTRIAFSVSSQIDSRTIIDISGAEKLLGRGDMLFLENGSSKPVRLQGTFVSDKEIDDVVAHVRRERDPDYLFEQEELLKKAHAIEEEDELFFEACEFVVDQGAASTSSLQRRFKIGYNRAARLIDMMEKQGFISENRGSKPRDVLITEADLESIQETSTLN</sequence>
<organism evidence="9 10">
    <name type="scientific">Sporosarcina globispora</name>
    <name type="common">Bacillus globisporus</name>
    <dbReference type="NCBI Taxonomy" id="1459"/>
    <lineage>
        <taxon>Bacteria</taxon>
        <taxon>Bacillati</taxon>
        <taxon>Bacillota</taxon>
        <taxon>Bacilli</taxon>
        <taxon>Bacillales</taxon>
        <taxon>Caryophanaceae</taxon>
        <taxon>Sporosarcina</taxon>
    </lineage>
</organism>
<dbReference type="PANTHER" id="PTHR22683">
    <property type="entry name" value="SPORULATION PROTEIN RELATED"/>
    <property type="match status" value="1"/>
</dbReference>
<dbReference type="Gene3D" id="1.10.10.10">
    <property type="entry name" value="Winged helix-like DNA-binding domain superfamily/Winged helix DNA-binding domain"/>
    <property type="match status" value="1"/>
</dbReference>
<feature type="domain" description="FtsK" evidence="8">
    <location>
        <begin position="678"/>
        <end position="870"/>
    </location>
</feature>
<evidence type="ECO:0000256" key="2">
    <source>
        <dbReference type="ARBA" id="ARBA00022741"/>
    </source>
</evidence>
<gene>
    <name evidence="9" type="ORF">AF332_07785</name>
</gene>
<comment type="caution">
    <text evidence="9">The sequence shown here is derived from an EMBL/GenBank/DDBJ whole genome shotgun (WGS) entry which is preliminary data.</text>
</comment>
<feature type="compositionally biased region" description="Basic and acidic residues" evidence="7">
    <location>
        <begin position="154"/>
        <end position="168"/>
    </location>
</feature>
<dbReference type="SUPFAM" id="SSF52540">
    <property type="entry name" value="P-loop containing nucleoside triphosphate hydrolases"/>
    <property type="match status" value="1"/>
</dbReference>
<keyword evidence="10" id="KW-1185">Reference proteome</keyword>
<dbReference type="InterPro" id="IPR003593">
    <property type="entry name" value="AAA+_ATPase"/>
</dbReference>
<keyword evidence="4 6" id="KW-0067">ATP-binding</keyword>
<feature type="binding site" evidence="6">
    <location>
        <begin position="695"/>
        <end position="702"/>
    </location>
    <ligand>
        <name>ATP</name>
        <dbReference type="ChEBI" id="CHEBI:30616"/>
    </ligand>
</feature>
<feature type="compositionally biased region" description="Basic and acidic residues" evidence="7">
    <location>
        <begin position="469"/>
        <end position="489"/>
    </location>
</feature>
<dbReference type="Gene3D" id="3.40.50.300">
    <property type="entry name" value="P-loop containing nucleotide triphosphate hydrolases"/>
    <property type="match status" value="1"/>
</dbReference>
<feature type="compositionally biased region" description="Acidic residues" evidence="7">
    <location>
        <begin position="404"/>
        <end position="430"/>
    </location>
</feature>
<dbReference type="InterPro" id="IPR050206">
    <property type="entry name" value="FtsK/SpoIIIE/SftA"/>
</dbReference>
<dbReference type="SMART" id="SM00843">
    <property type="entry name" value="Ftsk_gamma"/>
    <property type="match status" value="1"/>
</dbReference>
<dbReference type="Proteomes" id="UP000037109">
    <property type="component" value="Unassembled WGS sequence"/>
</dbReference>